<organism evidence="2 3">
    <name type="scientific">Petrolisthes manimaculis</name>
    <dbReference type="NCBI Taxonomy" id="1843537"/>
    <lineage>
        <taxon>Eukaryota</taxon>
        <taxon>Metazoa</taxon>
        <taxon>Ecdysozoa</taxon>
        <taxon>Arthropoda</taxon>
        <taxon>Crustacea</taxon>
        <taxon>Multicrustacea</taxon>
        <taxon>Malacostraca</taxon>
        <taxon>Eumalacostraca</taxon>
        <taxon>Eucarida</taxon>
        <taxon>Decapoda</taxon>
        <taxon>Pleocyemata</taxon>
        <taxon>Anomura</taxon>
        <taxon>Galatheoidea</taxon>
        <taxon>Porcellanidae</taxon>
        <taxon>Petrolisthes</taxon>
    </lineage>
</organism>
<keyword evidence="3" id="KW-1185">Reference proteome</keyword>
<comment type="caution">
    <text evidence="2">The sequence shown here is derived from an EMBL/GenBank/DDBJ whole genome shotgun (WGS) entry which is preliminary data.</text>
</comment>
<sequence length="86" mass="10381">MTTNQPYNQYTARFDRRVTSARWRREGMKGKWKTELERVRNTRMEESLGKVCEGKWRRRDGKEEGWERGGMGKRRDGKEEGWDVLV</sequence>
<reference evidence="2" key="1">
    <citation type="submission" date="2023-11" db="EMBL/GenBank/DDBJ databases">
        <title>Genome assemblies of two species of porcelain crab, Petrolisthes cinctipes and Petrolisthes manimaculis (Anomura: Porcellanidae).</title>
        <authorList>
            <person name="Angst P."/>
        </authorList>
    </citation>
    <scope>NUCLEOTIDE SEQUENCE</scope>
    <source>
        <strain evidence="2">PB745_02</strain>
        <tissue evidence="2">Gill</tissue>
    </source>
</reference>
<feature type="region of interest" description="Disordered" evidence="1">
    <location>
        <begin position="62"/>
        <end position="86"/>
    </location>
</feature>
<proteinExistence type="predicted"/>
<gene>
    <name evidence="2" type="ORF">Pmani_019266</name>
</gene>
<dbReference type="Proteomes" id="UP001292094">
    <property type="component" value="Unassembled WGS sequence"/>
</dbReference>
<evidence type="ECO:0000313" key="3">
    <source>
        <dbReference type="Proteomes" id="UP001292094"/>
    </source>
</evidence>
<feature type="compositionally biased region" description="Basic and acidic residues" evidence="1">
    <location>
        <begin position="73"/>
        <end position="86"/>
    </location>
</feature>
<dbReference type="EMBL" id="JAWZYT010001803">
    <property type="protein sequence ID" value="KAK4309089.1"/>
    <property type="molecule type" value="Genomic_DNA"/>
</dbReference>
<evidence type="ECO:0000256" key="1">
    <source>
        <dbReference type="SAM" id="MobiDB-lite"/>
    </source>
</evidence>
<evidence type="ECO:0000313" key="2">
    <source>
        <dbReference type="EMBL" id="KAK4309089.1"/>
    </source>
</evidence>
<dbReference type="AlphaFoldDB" id="A0AAE1PKT0"/>
<protein>
    <submittedName>
        <fullName evidence="2">Uncharacterized protein</fullName>
    </submittedName>
</protein>
<name>A0AAE1PKT0_9EUCA</name>
<accession>A0AAE1PKT0</accession>